<evidence type="ECO:0000256" key="1">
    <source>
        <dbReference type="ARBA" id="ARBA00000799"/>
    </source>
</evidence>
<evidence type="ECO:0000256" key="5">
    <source>
        <dbReference type="ARBA" id="ARBA00041564"/>
    </source>
</evidence>
<dbReference type="PANTHER" id="PTHR42839:SF2">
    <property type="entry name" value="ISOCHORISMATE SYNTHASE ENTC"/>
    <property type="match status" value="1"/>
</dbReference>
<proteinExistence type="inferred from homology"/>
<dbReference type="EC" id="5.4.4.2" evidence="3"/>
<dbReference type="Gene3D" id="3.60.120.10">
    <property type="entry name" value="Anthranilate synthase"/>
    <property type="match status" value="1"/>
</dbReference>
<feature type="domain" description="Chorismate-utilising enzyme C-terminal" evidence="6">
    <location>
        <begin position="95"/>
        <end position="352"/>
    </location>
</feature>
<evidence type="ECO:0000256" key="4">
    <source>
        <dbReference type="ARBA" id="ARBA00023235"/>
    </source>
</evidence>
<dbReference type="RefSeq" id="WP_377849872.1">
    <property type="nucleotide sequence ID" value="NZ_JBHLZU010000002.1"/>
</dbReference>
<evidence type="ECO:0000313" key="7">
    <source>
        <dbReference type="EMBL" id="MFB9902775.1"/>
    </source>
</evidence>
<dbReference type="NCBIfam" id="TIGR00543">
    <property type="entry name" value="isochor_syn"/>
    <property type="match status" value="1"/>
</dbReference>
<reference evidence="7 8" key="1">
    <citation type="submission" date="2024-09" db="EMBL/GenBank/DDBJ databases">
        <authorList>
            <person name="Sun Q."/>
            <person name="Mori K."/>
        </authorList>
    </citation>
    <scope>NUCLEOTIDE SEQUENCE [LARGE SCALE GENOMIC DNA]</scope>
    <source>
        <strain evidence="7 8">TBRC 7907</strain>
    </source>
</reference>
<dbReference type="GO" id="GO:0008909">
    <property type="term" value="F:isochorismate synthase activity"/>
    <property type="evidence" value="ECO:0007669"/>
    <property type="project" value="UniProtKB-EC"/>
</dbReference>
<keyword evidence="4 7" id="KW-0413">Isomerase</keyword>
<protein>
    <recommendedName>
        <fullName evidence="3">isochorismate synthase</fullName>
        <ecNumber evidence="3">5.4.4.2</ecNumber>
    </recommendedName>
    <alternativeName>
        <fullName evidence="5">Isochorismate mutase</fullName>
    </alternativeName>
</protein>
<dbReference type="InterPro" id="IPR005801">
    <property type="entry name" value="ADC_synthase"/>
</dbReference>
<name>A0ABV5ZQU1_9PSEU</name>
<evidence type="ECO:0000313" key="8">
    <source>
        <dbReference type="Proteomes" id="UP001589693"/>
    </source>
</evidence>
<gene>
    <name evidence="7" type="ORF">ACFFQA_02365</name>
</gene>
<organism evidence="7 8">
    <name type="scientific">Allokutzneria oryzae</name>
    <dbReference type="NCBI Taxonomy" id="1378989"/>
    <lineage>
        <taxon>Bacteria</taxon>
        <taxon>Bacillati</taxon>
        <taxon>Actinomycetota</taxon>
        <taxon>Actinomycetes</taxon>
        <taxon>Pseudonocardiales</taxon>
        <taxon>Pseudonocardiaceae</taxon>
        <taxon>Allokutzneria</taxon>
    </lineage>
</organism>
<comment type="caution">
    <text evidence="7">The sequence shown here is derived from an EMBL/GenBank/DDBJ whole genome shotgun (WGS) entry which is preliminary data.</text>
</comment>
<dbReference type="InterPro" id="IPR004561">
    <property type="entry name" value="IsoChor_synthase"/>
</dbReference>
<evidence type="ECO:0000259" key="6">
    <source>
        <dbReference type="Pfam" id="PF00425"/>
    </source>
</evidence>
<dbReference type="Pfam" id="PF00425">
    <property type="entry name" value="Chorismate_bind"/>
    <property type="match status" value="1"/>
</dbReference>
<dbReference type="EMBL" id="JBHLZU010000002">
    <property type="protein sequence ID" value="MFB9902775.1"/>
    <property type="molecule type" value="Genomic_DNA"/>
</dbReference>
<evidence type="ECO:0000256" key="3">
    <source>
        <dbReference type="ARBA" id="ARBA00012824"/>
    </source>
</evidence>
<dbReference type="SUPFAM" id="SSF56322">
    <property type="entry name" value="ADC synthase"/>
    <property type="match status" value="1"/>
</dbReference>
<dbReference type="InterPro" id="IPR015890">
    <property type="entry name" value="Chorismate_C"/>
</dbReference>
<comment type="similarity">
    <text evidence="2">Belongs to the isochorismate synthase family.</text>
</comment>
<accession>A0ABV5ZQU1</accession>
<keyword evidence="8" id="KW-1185">Reference proteome</keyword>
<dbReference type="PANTHER" id="PTHR42839">
    <property type="entry name" value="ISOCHORISMATE SYNTHASE ENTC"/>
    <property type="match status" value="1"/>
</dbReference>
<dbReference type="Proteomes" id="UP001589693">
    <property type="component" value="Unassembled WGS sequence"/>
</dbReference>
<evidence type="ECO:0000256" key="2">
    <source>
        <dbReference type="ARBA" id="ARBA00005297"/>
    </source>
</evidence>
<comment type="catalytic activity">
    <reaction evidence="1">
        <text>chorismate = isochorismate</text>
        <dbReference type="Rhea" id="RHEA:18985"/>
        <dbReference type="ChEBI" id="CHEBI:29748"/>
        <dbReference type="ChEBI" id="CHEBI:29780"/>
        <dbReference type="EC" id="5.4.4.2"/>
    </reaction>
</comment>
<sequence>MTTEAVVVDADPLGDYEVGSFFFASPRGTVLAKGPFTAPEHGSPVTVGALPFDPSAPALLSAPMTVRRTGRLPLDTNDYSDSAARFGITPEPAPAEFERGVASALERMEAGEFAKVVLARTLRLDSPVDVDVRRMLRRLAQRDPRGYTFAVDLPSVSGQRTLIGASPELLVSKCGKQVLSNPLAGSRPRSADVEEDRRRVTDLLSSKKDRREHAVVVEAVAEALRPYCVKLDVPAGPALVSTATMWHLSTRVTGELADPDVSSVELARALHPTPAVCGQPTAVARAAIGEIEPFDRGFYTGALGWSDDSGDGEWIVTIRCAEVERRSVRLFAGAGIVPGSDPAAELAETSAKFRTLLLALGIEQDA</sequence>